<name>A0ACC2NRT7_9HYME</name>
<gene>
    <name evidence="1" type="ORF">QAD02_005076</name>
</gene>
<protein>
    <submittedName>
        <fullName evidence="1">Uncharacterized protein</fullName>
    </submittedName>
</protein>
<reference evidence="1" key="1">
    <citation type="submission" date="2023-04" db="EMBL/GenBank/DDBJ databases">
        <title>A chromosome-level genome assembly of the parasitoid wasp Eretmocerus hayati.</title>
        <authorList>
            <person name="Zhong Y."/>
            <person name="Liu S."/>
            <person name="Liu Y."/>
        </authorList>
    </citation>
    <scope>NUCLEOTIDE SEQUENCE</scope>
    <source>
        <strain evidence="1">ZJU_SS_LIU_2023</strain>
    </source>
</reference>
<dbReference type="EMBL" id="CM056743">
    <property type="protein sequence ID" value="KAJ8673814.1"/>
    <property type="molecule type" value="Genomic_DNA"/>
</dbReference>
<proteinExistence type="predicted"/>
<comment type="caution">
    <text evidence="1">The sequence shown here is derived from an EMBL/GenBank/DDBJ whole genome shotgun (WGS) entry which is preliminary data.</text>
</comment>
<organism evidence="1 2">
    <name type="scientific">Eretmocerus hayati</name>
    <dbReference type="NCBI Taxonomy" id="131215"/>
    <lineage>
        <taxon>Eukaryota</taxon>
        <taxon>Metazoa</taxon>
        <taxon>Ecdysozoa</taxon>
        <taxon>Arthropoda</taxon>
        <taxon>Hexapoda</taxon>
        <taxon>Insecta</taxon>
        <taxon>Pterygota</taxon>
        <taxon>Neoptera</taxon>
        <taxon>Endopterygota</taxon>
        <taxon>Hymenoptera</taxon>
        <taxon>Apocrita</taxon>
        <taxon>Proctotrupomorpha</taxon>
        <taxon>Chalcidoidea</taxon>
        <taxon>Aphelinidae</taxon>
        <taxon>Aphelininae</taxon>
        <taxon>Eretmocerus</taxon>
    </lineage>
</organism>
<evidence type="ECO:0000313" key="1">
    <source>
        <dbReference type="EMBL" id="KAJ8673814.1"/>
    </source>
</evidence>
<keyword evidence="2" id="KW-1185">Reference proteome</keyword>
<sequence length="250" mass="26918">MNEWNILQEFSYSYLKVLDLANTIFRVSVLGQDAVVGLPPLLGVLSGALLTLALVSLVLLVKSRRDGATGGAGLASGKHHQNHGQQAQQRMLRVDGIDDGSGQQEKPASEMSELTGQQYHNRYPVVQSYEQTVDTDPDVIPNKFEGNLIEVSPPSYPGTGYSPGQWVTPGPTPSMDELCHKFTGRPTELRLPPRSGSSHGVGTTLHQPISGTASQIHQTVGPCVVVAGECLDGEAIRRRLMANRLPESCV</sequence>
<accession>A0ACC2NRT7</accession>
<evidence type="ECO:0000313" key="2">
    <source>
        <dbReference type="Proteomes" id="UP001239111"/>
    </source>
</evidence>
<dbReference type="Proteomes" id="UP001239111">
    <property type="component" value="Chromosome 3"/>
</dbReference>